<keyword evidence="3" id="KW-0866">Nonsense-mediated mRNA decay</keyword>
<dbReference type="CDD" id="cd12727">
    <property type="entry name" value="RRM_like_Smg4_UPF3A"/>
    <property type="match status" value="1"/>
</dbReference>
<organism evidence="7">
    <name type="scientific">Balaenoptera musculus</name>
    <name type="common">Blue whale</name>
    <dbReference type="NCBI Taxonomy" id="9771"/>
    <lineage>
        <taxon>Eukaryota</taxon>
        <taxon>Metazoa</taxon>
        <taxon>Chordata</taxon>
        <taxon>Craniata</taxon>
        <taxon>Vertebrata</taxon>
        <taxon>Euteleostomi</taxon>
        <taxon>Mammalia</taxon>
        <taxon>Eutheria</taxon>
        <taxon>Laurasiatheria</taxon>
        <taxon>Artiodactyla</taxon>
        <taxon>Whippomorpha</taxon>
        <taxon>Cetacea</taxon>
        <taxon>Mysticeti</taxon>
        <taxon>Balaenopteridae</taxon>
        <taxon>Balaenoptera</taxon>
    </lineage>
</organism>
<proteinExistence type="inferred from homology"/>
<gene>
    <name evidence="7" type="primary">UPF3A</name>
</gene>
<dbReference type="InterPro" id="IPR039722">
    <property type="entry name" value="Upf3"/>
</dbReference>
<feature type="compositionally biased region" description="Basic and acidic residues" evidence="5">
    <location>
        <begin position="382"/>
        <end position="404"/>
    </location>
</feature>
<accession>A0A8C0E158</accession>
<dbReference type="AlphaFoldDB" id="A0A8C0E158"/>
<evidence type="ECO:0000256" key="5">
    <source>
        <dbReference type="SAM" id="MobiDB-lite"/>
    </source>
</evidence>
<feature type="region of interest" description="Disordered" evidence="5">
    <location>
        <begin position="1"/>
        <end position="61"/>
    </location>
</feature>
<comment type="subcellular location">
    <subcellularLocation>
        <location evidence="1">Nucleus</location>
    </subcellularLocation>
</comment>
<dbReference type="GO" id="GO:0000184">
    <property type="term" value="P:nuclear-transcribed mRNA catabolic process, nonsense-mediated decay"/>
    <property type="evidence" value="ECO:0007669"/>
    <property type="project" value="UniProtKB-KW"/>
</dbReference>
<evidence type="ECO:0000256" key="3">
    <source>
        <dbReference type="ARBA" id="ARBA00023161"/>
    </source>
</evidence>
<feature type="compositionally biased region" description="Basic and acidic residues" evidence="5">
    <location>
        <begin position="228"/>
        <end position="279"/>
    </location>
</feature>
<dbReference type="Ensembl" id="ENSBMST00010031555.1">
    <property type="protein sequence ID" value="ENSBMSP00010028659.1"/>
    <property type="gene ID" value="ENSBMSG00010020774.1"/>
</dbReference>
<dbReference type="Pfam" id="PF03467">
    <property type="entry name" value="Smg4_UPF3"/>
    <property type="match status" value="1"/>
</dbReference>
<evidence type="ECO:0000256" key="2">
    <source>
        <dbReference type="ARBA" id="ARBA00005991"/>
    </source>
</evidence>
<dbReference type="GO" id="GO:0005730">
    <property type="term" value="C:nucleolus"/>
    <property type="evidence" value="ECO:0007669"/>
    <property type="project" value="TreeGrafter"/>
</dbReference>
<dbReference type="SUPFAM" id="SSF54928">
    <property type="entry name" value="RNA-binding domain, RBD"/>
    <property type="match status" value="1"/>
</dbReference>
<evidence type="ECO:0000256" key="4">
    <source>
        <dbReference type="ARBA" id="ARBA00023242"/>
    </source>
</evidence>
<dbReference type="GeneTree" id="ENSGT00390000017146"/>
<feature type="domain" description="UPF3" evidence="6">
    <location>
        <begin position="68"/>
        <end position="141"/>
    </location>
</feature>
<feature type="compositionally biased region" description="Basic and acidic residues" evidence="5">
    <location>
        <begin position="298"/>
        <end position="369"/>
    </location>
</feature>
<dbReference type="Gene3D" id="3.30.70.330">
    <property type="match status" value="1"/>
</dbReference>
<dbReference type="PANTHER" id="PTHR13112">
    <property type="entry name" value="UPF3 REGULATOR OF NONSENSE TRANSCRIPTS-LIKE PROTEIN"/>
    <property type="match status" value="1"/>
</dbReference>
<keyword evidence="4" id="KW-0539">Nucleus</keyword>
<name>A0A8C0E158_BALMU</name>
<feature type="region of interest" description="Disordered" evidence="5">
    <location>
        <begin position="228"/>
        <end position="444"/>
    </location>
</feature>
<reference evidence="7" key="1">
    <citation type="submission" date="2023-09" db="UniProtKB">
        <authorList>
            <consortium name="Ensembl"/>
        </authorList>
    </citation>
    <scope>IDENTIFICATION</scope>
</reference>
<evidence type="ECO:0000313" key="7">
    <source>
        <dbReference type="Ensembl" id="ENSBMSP00010028659.1"/>
    </source>
</evidence>
<dbReference type="InterPro" id="IPR005120">
    <property type="entry name" value="UPF3_dom"/>
</dbReference>
<dbReference type="PANTHER" id="PTHR13112:SF2">
    <property type="entry name" value="REGULATOR OF NONSENSE TRANSCRIPTS 3A"/>
    <property type="match status" value="1"/>
</dbReference>
<dbReference type="InterPro" id="IPR035979">
    <property type="entry name" value="RBD_domain_sf"/>
</dbReference>
<feature type="compositionally biased region" description="Basic and acidic residues" evidence="5">
    <location>
        <begin position="416"/>
        <end position="429"/>
    </location>
</feature>
<dbReference type="GO" id="GO:0045727">
    <property type="term" value="P:positive regulation of translation"/>
    <property type="evidence" value="ECO:0007669"/>
    <property type="project" value="TreeGrafter"/>
</dbReference>
<protein>
    <submittedName>
        <fullName evidence="7">UPF3A regulator of nonsense mediated mRNA decay</fullName>
    </submittedName>
</protein>
<dbReference type="GO" id="GO:0005737">
    <property type="term" value="C:cytoplasm"/>
    <property type="evidence" value="ECO:0007669"/>
    <property type="project" value="TreeGrafter"/>
</dbReference>
<evidence type="ECO:0000259" key="6">
    <source>
        <dbReference type="Pfam" id="PF03467"/>
    </source>
</evidence>
<evidence type="ECO:0000256" key="1">
    <source>
        <dbReference type="ARBA" id="ARBA00004123"/>
    </source>
</evidence>
<dbReference type="InterPro" id="IPR012677">
    <property type="entry name" value="Nucleotide-bd_a/b_plait_sf"/>
</dbReference>
<feature type="compositionally biased region" description="Basic and acidic residues" evidence="5">
    <location>
        <begin position="21"/>
        <end position="43"/>
    </location>
</feature>
<dbReference type="GO" id="GO:0042162">
    <property type="term" value="F:telomeric DNA binding"/>
    <property type="evidence" value="ECO:0007669"/>
    <property type="project" value="TreeGrafter"/>
</dbReference>
<sequence length="444" mass="51127">MRSEKEGEVGPGVAVTTRGPSGKEKPSPTESHFRRESQRREPEAPVASSSGCGGGAVKPREEKRTVLSKVVIRRLPPSLTKEQLEEQLHPLPAHDYFGLFTADLSLHPHLYSRAYINFRNPDDILLFRDRFDGYIFIDSKDPEYKKFLETYCVEEEKTSANPETLLGDIEAKTRELIARRTTPLLEYIKNRKLEKQRIREEKREERRRRELERKHLWEEEIRRRREEEKCKRKAAEKQKKTAEKEVRMKLLKKSEKGEESSTEKPKERGEEIDTRDGKQEPGPSCVVMKPKTLESSLEELREKSQNDSDKEQRDMERRFREKELEAQRYHLDDSRKHRAHHELDKFSGRSAEELKRGKGFTPDRGKKGSQDGGGPVGAAETPGREKSEGGLAAEKERTGSKDRPGLQLYQPRGGIRARECDGNRRRGEVEDSTGAGAEKSKEAE</sequence>
<comment type="similarity">
    <text evidence="2">Belongs to the RENT3 family.</text>
</comment>